<accession>A0ACB8R0C4</accession>
<dbReference type="EMBL" id="MU273466">
    <property type="protein sequence ID" value="KAI0037071.1"/>
    <property type="molecule type" value="Genomic_DNA"/>
</dbReference>
<proteinExistence type="predicted"/>
<organism evidence="1 2">
    <name type="scientific">Vararia minispora EC-137</name>
    <dbReference type="NCBI Taxonomy" id="1314806"/>
    <lineage>
        <taxon>Eukaryota</taxon>
        <taxon>Fungi</taxon>
        <taxon>Dikarya</taxon>
        <taxon>Basidiomycota</taxon>
        <taxon>Agaricomycotina</taxon>
        <taxon>Agaricomycetes</taxon>
        <taxon>Russulales</taxon>
        <taxon>Lachnocladiaceae</taxon>
        <taxon>Vararia</taxon>
    </lineage>
</organism>
<dbReference type="Proteomes" id="UP000814128">
    <property type="component" value="Unassembled WGS sequence"/>
</dbReference>
<comment type="caution">
    <text evidence="1">The sequence shown here is derived from an EMBL/GenBank/DDBJ whole genome shotgun (WGS) entry which is preliminary data.</text>
</comment>
<gene>
    <name evidence="1" type="ORF">K488DRAFT_75623</name>
</gene>
<sequence length="476" mass="54438">MPPGPRGFLWLGNQHQVPAVKPWRKFAEWNHVYGPVVSLFLGRTPVIVLGTAQAAWDLLDKRSDIYSSRPRFIMAGEILSDNKRGLMMPAGEEWRKFRRVLHSGLHARKADSYKEIQSLESQLLMHQLLHEPVEYERHIRRFSASVVVSLAYGRRIDNVDDWIVKQNMETMACNIPGKYLVESWSWLLKLPRSLQWFRREAEAQRKKDLHHLTYMLNDVKARIAQGTCPPCLAAETYMSREKLGISELDVAYTVSSPFGAGIETTLGTTLTFLLAMLHYPDAMRKAQAELDDVIGGERMPDFNDRDSLPFVRALINEVLRWRPVAALGGTPHAVTADDEYMGMLIPKGSTVFANLDGIMRNPGTFSDPEVFKPERFLSSTDPRLGDFDLPFGFGRRVCPGMHLARNSLFINISRILWAFDVLPVEGQSLPDVWAYTDGFNSWPQPFRVEFFCRKSSIRDCIEREHERAREALAKWS</sequence>
<evidence type="ECO:0000313" key="2">
    <source>
        <dbReference type="Proteomes" id="UP000814128"/>
    </source>
</evidence>
<reference evidence="1" key="2">
    <citation type="journal article" date="2022" name="New Phytol.">
        <title>Evolutionary transition to the ectomycorrhizal habit in the genomes of a hyperdiverse lineage of mushroom-forming fungi.</title>
        <authorList>
            <person name="Looney B."/>
            <person name="Miyauchi S."/>
            <person name="Morin E."/>
            <person name="Drula E."/>
            <person name="Courty P.E."/>
            <person name="Kohler A."/>
            <person name="Kuo A."/>
            <person name="LaButti K."/>
            <person name="Pangilinan J."/>
            <person name="Lipzen A."/>
            <person name="Riley R."/>
            <person name="Andreopoulos W."/>
            <person name="He G."/>
            <person name="Johnson J."/>
            <person name="Nolan M."/>
            <person name="Tritt A."/>
            <person name="Barry K.W."/>
            <person name="Grigoriev I.V."/>
            <person name="Nagy L.G."/>
            <person name="Hibbett D."/>
            <person name="Henrissat B."/>
            <person name="Matheny P.B."/>
            <person name="Labbe J."/>
            <person name="Martin F.M."/>
        </authorList>
    </citation>
    <scope>NUCLEOTIDE SEQUENCE</scope>
    <source>
        <strain evidence="1">EC-137</strain>
    </source>
</reference>
<keyword evidence="2" id="KW-1185">Reference proteome</keyword>
<evidence type="ECO:0000313" key="1">
    <source>
        <dbReference type="EMBL" id="KAI0037071.1"/>
    </source>
</evidence>
<protein>
    <submittedName>
        <fullName evidence="1">Cytochrome P450</fullName>
    </submittedName>
</protein>
<name>A0ACB8R0C4_9AGAM</name>
<reference evidence="1" key="1">
    <citation type="submission" date="2021-02" db="EMBL/GenBank/DDBJ databases">
        <authorList>
            <consortium name="DOE Joint Genome Institute"/>
            <person name="Ahrendt S."/>
            <person name="Looney B.P."/>
            <person name="Miyauchi S."/>
            <person name="Morin E."/>
            <person name="Drula E."/>
            <person name="Courty P.E."/>
            <person name="Chicoki N."/>
            <person name="Fauchery L."/>
            <person name="Kohler A."/>
            <person name="Kuo A."/>
            <person name="Labutti K."/>
            <person name="Pangilinan J."/>
            <person name="Lipzen A."/>
            <person name="Riley R."/>
            <person name="Andreopoulos W."/>
            <person name="He G."/>
            <person name="Johnson J."/>
            <person name="Barry K.W."/>
            <person name="Grigoriev I.V."/>
            <person name="Nagy L."/>
            <person name="Hibbett D."/>
            <person name="Henrissat B."/>
            <person name="Matheny P.B."/>
            <person name="Labbe J."/>
            <person name="Martin F."/>
        </authorList>
    </citation>
    <scope>NUCLEOTIDE SEQUENCE</scope>
    <source>
        <strain evidence="1">EC-137</strain>
    </source>
</reference>